<dbReference type="GO" id="GO:0032933">
    <property type="term" value="P:SREBP signaling pathway"/>
    <property type="evidence" value="ECO:0007669"/>
    <property type="project" value="InterPro"/>
</dbReference>
<feature type="coiled-coil region" evidence="1">
    <location>
        <begin position="355"/>
        <end position="389"/>
    </location>
</feature>
<keyword evidence="5" id="KW-1185">Reference proteome</keyword>
<dbReference type="PANTHER" id="PTHR47336">
    <property type="entry name" value="TRANSCRIPTION FACTOR HMS1-RELATED"/>
    <property type="match status" value="1"/>
</dbReference>
<accession>A0A8E2DZI0</accession>
<feature type="compositionally biased region" description="Polar residues" evidence="2">
    <location>
        <begin position="152"/>
        <end position="167"/>
    </location>
</feature>
<evidence type="ECO:0000313" key="4">
    <source>
        <dbReference type="EMBL" id="OCK74626.1"/>
    </source>
</evidence>
<dbReference type="GO" id="GO:0046983">
    <property type="term" value="F:protein dimerization activity"/>
    <property type="evidence" value="ECO:0007669"/>
    <property type="project" value="InterPro"/>
</dbReference>
<dbReference type="InterPro" id="IPR011598">
    <property type="entry name" value="bHLH_dom"/>
</dbReference>
<feature type="region of interest" description="Disordered" evidence="2">
    <location>
        <begin position="181"/>
        <end position="298"/>
    </location>
</feature>
<dbReference type="AlphaFoldDB" id="A0A8E2DZI0"/>
<feature type="compositionally biased region" description="Polar residues" evidence="2">
    <location>
        <begin position="104"/>
        <end position="116"/>
    </location>
</feature>
<protein>
    <recommendedName>
        <fullName evidence="3">BHLH domain-containing protein</fullName>
    </recommendedName>
</protein>
<feature type="compositionally biased region" description="Polar residues" evidence="2">
    <location>
        <begin position="233"/>
        <end position="252"/>
    </location>
</feature>
<evidence type="ECO:0000313" key="5">
    <source>
        <dbReference type="Proteomes" id="UP000250266"/>
    </source>
</evidence>
<dbReference type="Pfam" id="PF00010">
    <property type="entry name" value="HLH"/>
    <property type="match status" value="1"/>
</dbReference>
<dbReference type="SMART" id="SM00353">
    <property type="entry name" value="HLH"/>
    <property type="match status" value="1"/>
</dbReference>
<name>A0A8E2DZI0_9PEZI</name>
<dbReference type="PROSITE" id="PS50888">
    <property type="entry name" value="BHLH"/>
    <property type="match status" value="1"/>
</dbReference>
<dbReference type="EMBL" id="KV745443">
    <property type="protein sequence ID" value="OCK74626.1"/>
    <property type="molecule type" value="Genomic_DNA"/>
</dbReference>
<dbReference type="SUPFAM" id="SSF47459">
    <property type="entry name" value="HLH, helix-loop-helix DNA-binding domain"/>
    <property type="match status" value="1"/>
</dbReference>
<evidence type="ECO:0000256" key="2">
    <source>
        <dbReference type="SAM" id="MobiDB-lite"/>
    </source>
</evidence>
<dbReference type="CDD" id="cd11399">
    <property type="entry name" value="bHLHzip_scHMS1_like"/>
    <property type="match status" value="1"/>
</dbReference>
<feature type="compositionally biased region" description="Polar residues" evidence="2">
    <location>
        <begin position="192"/>
        <end position="213"/>
    </location>
</feature>
<keyword evidence="1" id="KW-0175">Coiled coil</keyword>
<dbReference type="Pfam" id="PF09427">
    <property type="entry name" value="DUF2014"/>
    <property type="match status" value="1"/>
</dbReference>
<dbReference type="Proteomes" id="UP000250266">
    <property type="component" value="Unassembled WGS sequence"/>
</dbReference>
<dbReference type="InterPro" id="IPR052099">
    <property type="entry name" value="Regulatory_TF_Diverse"/>
</dbReference>
<dbReference type="OrthoDB" id="2133190at2759"/>
<feature type="region of interest" description="Disordered" evidence="2">
    <location>
        <begin position="31"/>
        <end position="59"/>
    </location>
</feature>
<dbReference type="Gene3D" id="4.10.280.10">
    <property type="entry name" value="Helix-loop-helix DNA-binding domain"/>
    <property type="match status" value="1"/>
</dbReference>
<organism evidence="4 5">
    <name type="scientific">Lepidopterella palustris CBS 459.81</name>
    <dbReference type="NCBI Taxonomy" id="1314670"/>
    <lineage>
        <taxon>Eukaryota</taxon>
        <taxon>Fungi</taxon>
        <taxon>Dikarya</taxon>
        <taxon>Ascomycota</taxon>
        <taxon>Pezizomycotina</taxon>
        <taxon>Dothideomycetes</taxon>
        <taxon>Pleosporomycetidae</taxon>
        <taxon>Mytilinidiales</taxon>
        <taxon>Argynnaceae</taxon>
        <taxon>Lepidopterella</taxon>
    </lineage>
</organism>
<gene>
    <name evidence="4" type="ORF">K432DRAFT_409708</name>
</gene>
<proteinExistence type="predicted"/>
<dbReference type="InterPro" id="IPR019006">
    <property type="entry name" value="Sre1_C"/>
</dbReference>
<dbReference type="InterPro" id="IPR036638">
    <property type="entry name" value="HLH_DNA-bd_sf"/>
</dbReference>
<evidence type="ECO:0000259" key="3">
    <source>
        <dbReference type="PROSITE" id="PS50888"/>
    </source>
</evidence>
<sequence>MESTKPNSGPDDGLELERVAVGPYCVFDDFKPSPLSPKSHHQTPTESPGNKGNLGESVMSNEYPFNATMRAPWMATSGEDPTLVALSPDEFQRGDWNEWMQWDPASQNHTPKSLNAQGPLCYLKPGQRPPIYNRRRNSQLRDSSLGLPPNTTPTSQPMSGRVNSTPYSFGENVDHTPAFHFDGSAISPSPVGETSQNNGFFQTSPVWDQQQGDNPIFSPNGFEQPRLQGITMAPQSTPSLQHSPDSITNMRTSSSSSQSSPEPAQTGNTKKRKSAAEEDVAELKKDKQPPVKKTAHNMIEKRYRTNLNDKIAALRDSVPSLRVMSRGNGTVEEEDDPEDLEGLTPAHKLNKATVLSKATEYIRHLEKRNKRLTDDLHAMKMRLDSYEKMPISAPMAMANAVNTPEGLRYQDDPFGSSVQGPPVSGPPQGMIPVPENMANLHRGMAQGPHFAPQNNSYPVYTTAPGRPGMPGPPLVNGRRNNGMVGKLMVGSLAGLMIMEGLSEREQLDEEPAGRGLFSLPINIVQFLTPRVSVGGVSTQLSLLPLVKLVLVLGAVFYIFAPLFDFKPKSRKKTMPGITLSPAPSLASPVEVRQKAWLTAIQTVWVPRHNFLLEAAALGLKTLKLSTRKVIGWHGYALLTGTTKEQEAARIKAWEIALDAQLTGGDAEISWSRLILTLMASGTLPDTPARLMLKALHIRVLLSEVANAGYGSWYMFEELSAKISRHYWNAARIEHRILAGSSSKDNKEVEPLPDHLAALLNKECDEVLIDSIIQRAYNLAWNKPSADNTTVDESMDGVVEDFAISSTLDALAAWYSSFVLSRALVGYLATDSVKLTDNVKQDLDLATCTAPPTSCAKLRALVAKAVLIDEDRSTHINAAFRALPSQPSSTTLEDNIASPRAVLMNLVGDTPIAAEIRTALTLAKCLALVESSNDEARLRATFVVNGYYLPESSVTILSFVAGYKTINYFLQDETVRAESKQGLERMSSSLRVWIGREAGRRSGLQTKTRGKIVERCLDISKMLVGMGEITEDTDAGYVSQSDNGDDIDVEKQ</sequence>
<dbReference type="PANTHER" id="PTHR47336:SF2">
    <property type="entry name" value="TRANSCRIPTION FACTOR HMS1-RELATED"/>
    <property type="match status" value="1"/>
</dbReference>
<reference evidence="4 5" key="1">
    <citation type="journal article" date="2016" name="Nat. Commun.">
        <title>Ectomycorrhizal ecology is imprinted in the genome of the dominant symbiotic fungus Cenococcum geophilum.</title>
        <authorList>
            <consortium name="DOE Joint Genome Institute"/>
            <person name="Peter M."/>
            <person name="Kohler A."/>
            <person name="Ohm R.A."/>
            <person name="Kuo A."/>
            <person name="Krutzmann J."/>
            <person name="Morin E."/>
            <person name="Arend M."/>
            <person name="Barry K.W."/>
            <person name="Binder M."/>
            <person name="Choi C."/>
            <person name="Clum A."/>
            <person name="Copeland A."/>
            <person name="Grisel N."/>
            <person name="Haridas S."/>
            <person name="Kipfer T."/>
            <person name="LaButti K."/>
            <person name="Lindquist E."/>
            <person name="Lipzen A."/>
            <person name="Maire R."/>
            <person name="Meier B."/>
            <person name="Mihaltcheva S."/>
            <person name="Molinier V."/>
            <person name="Murat C."/>
            <person name="Poggeler S."/>
            <person name="Quandt C.A."/>
            <person name="Sperisen C."/>
            <person name="Tritt A."/>
            <person name="Tisserant E."/>
            <person name="Crous P.W."/>
            <person name="Henrissat B."/>
            <person name="Nehls U."/>
            <person name="Egli S."/>
            <person name="Spatafora J.W."/>
            <person name="Grigoriev I.V."/>
            <person name="Martin F.M."/>
        </authorList>
    </citation>
    <scope>NUCLEOTIDE SEQUENCE [LARGE SCALE GENOMIC DNA]</scope>
    <source>
        <strain evidence="4 5">CBS 459.81</strain>
    </source>
</reference>
<evidence type="ECO:0000256" key="1">
    <source>
        <dbReference type="SAM" id="Coils"/>
    </source>
</evidence>
<dbReference type="GO" id="GO:0045944">
    <property type="term" value="P:positive regulation of transcription by RNA polymerase II"/>
    <property type="evidence" value="ECO:0007669"/>
    <property type="project" value="InterPro"/>
</dbReference>
<feature type="domain" description="BHLH" evidence="3">
    <location>
        <begin position="291"/>
        <end position="365"/>
    </location>
</feature>
<feature type="region of interest" description="Disordered" evidence="2">
    <location>
        <begin position="103"/>
        <end position="168"/>
    </location>
</feature>